<dbReference type="AlphaFoldDB" id="A0A9R1TZ71"/>
<dbReference type="InterPro" id="IPR015424">
    <property type="entry name" value="PyrdxlP-dep_Trfase"/>
</dbReference>
<accession>A0A9R1TYI8</accession>
<comment type="similarity">
    <text evidence="4">Belongs to the class-V pyridoxal-phosphate-dependent aminotransferase family. MOCOS subfamily.</text>
</comment>
<keyword evidence="3 4" id="KW-0501">Molybdenum cofactor biosynthesis</keyword>
<dbReference type="CTD" id="4118"/>
<dbReference type="PANTHER" id="PTHR14237">
    <property type="entry name" value="MOLYBDOPTERIN COFACTOR SULFURASE MOSC"/>
    <property type="match status" value="1"/>
</dbReference>
<dbReference type="EC" id="2.8.1.9" evidence="4"/>
<evidence type="ECO:0000313" key="6">
    <source>
        <dbReference type="Proteomes" id="UP000694866"/>
    </source>
</evidence>
<accession>A0A9R1TZ71</accession>
<dbReference type="KEGG" id="fas:105265509"/>
<comment type="function">
    <text evidence="4">Sulfurates the molybdenum cofactor. Sulfation of molybdenum is essential for xanthine dehydrogenase (XDH) and aldehyde oxidase (ADO) enzymes in which molybdenum cofactor is liganded by 1 oxygen and 1 sulfur atom in active form.</text>
</comment>
<organism evidence="6 7">
    <name type="scientific">Fopius arisanus</name>
    <dbReference type="NCBI Taxonomy" id="64838"/>
    <lineage>
        <taxon>Eukaryota</taxon>
        <taxon>Metazoa</taxon>
        <taxon>Ecdysozoa</taxon>
        <taxon>Arthropoda</taxon>
        <taxon>Hexapoda</taxon>
        <taxon>Insecta</taxon>
        <taxon>Pterygota</taxon>
        <taxon>Neoptera</taxon>
        <taxon>Endopterygota</taxon>
        <taxon>Hymenoptera</taxon>
        <taxon>Apocrita</taxon>
        <taxon>Ichneumonoidea</taxon>
        <taxon>Braconidae</taxon>
        <taxon>Opiinae</taxon>
        <taxon>Fopius</taxon>
    </lineage>
</organism>
<dbReference type="InterPro" id="IPR005303">
    <property type="entry name" value="MOCOS_middle"/>
</dbReference>
<accession>A0A9R1T280</accession>
<dbReference type="GO" id="GO:0008265">
    <property type="term" value="F:molybdenum cofactor sulfurtransferase activity"/>
    <property type="evidence" value="ECO:0007669"/>
    <property type="project" value="UniProtKB-UniRule"/>
</dbReference>
<dbReference type="RefSeq" id="XP_011301333.1">
    <property type="nucleotide sequence ID" value="XM_011303031.1"/>
</dbReference>
<evidence type="ECO:0000256" key="2">
    <source>
        <dbReference type="ARBA" id="ARBA00022898"/>
    </source>
</evidence>
<dbReference type="Proteomes" id="UP000694866">
    <property type="component" value="Unplaced"/>
</dbReference>
<dbReference type="GO" id="GO:0016829">
    <property type="term" value="F:lyase activity"/>
    <property type="evidence" value="ECO:0007669"/>
    <property type="project" value="UniProtKB-UniRule"/>
</dbReference>
<dbReference type="RefSeq" id="XP_011301335.1">
    <property type="nucleotide sequence ID" value="XM_011303033.1"/>
</dbReference>
<dbReference type="Gene3D" id="3.40.640.10">
    <property type="entry name" value="Type I PLP-dependent aspartate aminotransferase-like (Major domain)"/>
    <property type="match status" value="1"/>
</dbReference>
<name>A0A9R1TZ71_9HYME</name>
<feature type="domain" description="MOSC" evidence="5">
    <location>
        <begin position="668"/>
        <end position="811"/>
    </location>
</feature>
<feature type="modified residue" description="N6-(pyridoxal phosphate)lysine" evidence="4">
    <location>
        <position position="240"/>
    </location>
</feature>
<dbReference type="InterPro" id="IPR028886">
    <property type="entry name" value="MoCo_sulfurase"/>
</dbReference>
<gene>
    <name evidence="4 7 8 9 10" type="primary">mal</name>
</gene>
<dbReference type="InterPro" id="IPR000192">
    <property type="entry name" value="Aminotrans_V_dom"/>
</dbReference>
<reference evidence="7 8" key="1">
    <citation type="submission" date="2025-04" db="UniProtKB">
        <authorList>
            <consortium name="RefSeq"/>
        </authorList>
    </citation>
    <scope>IDENTIFICATION</scope>
    <source>
        <strain evidence="7 8">USDA-PBARC FA_bdor</strain>
        <tissue evidence="7 8">Whole organism</tissue>
    </source>
</reference>
<dbReference type="SUPFAM" id="SSF53383">
    <property type="entry name" value="PLP-dependent transferases"/>
    <property type="match status" value="1"/>
</dbReference>
<dbReference type="InterPro" id="IPR015422">
    <property type="entry name" value="PyrdxlP-dep_Trfase_small"/>
</dbReference>
<dbReference type="PANTHER" id="PTHR14237:SF80">
    <property type="entry name" value="MOLYBDENUM COFACTOR SULFURASE"/>
    <property type="match status" value="1"/>
</dbReference>
<comment type="cofactor">
    <cofactor evidence="4">
        <name>pyridoxal 5'-phosphate</name>
        <dbReference type="ChEBI" id="CHEBI:597326"/>
    </cofactor>
</comment>
<keyword evidence="2 4" id="KW-0663">Pyridoxal phosphate</keyword>
<dbReference type="InterPro" id="IPR011037">
    <property type="entry name" value="Pyrv_Knase-like_insert_dom_sf"/>
</dbReference>
<comment type="catalytic activity">
    <reaction evidence="4">
        <text>Mo-molybdopterin + L-cysteine + AH2 = thio-Mo-molybdopterin + L-alanine + A + H2O</text>
        <dbReference type="Rhea" id="RHEA:42636"/>
        <dbReference type="ChEBI" id="CHEBI:13193"/>
        <dbReference type="ChEBI" id="CHEBI:15377"/>
        <dbReference type="ChEBI" id="CHEBI:17499"/>
        <dbReference type="ChEBI" id="CHEBI:35235"/>
        <dbReference type="ChEBI" id="CHEBI:57972"/>
        <dbReference type="ChEBI" id="CHEBI:71302"/>
        <dbReference type="ChEBI" id="CHEBI:82685"/>
        <dbReference type="EC" id="2.8.1.9"/>
    </reaction>
</comment>
<evidence type="ECO:0000313" key="7">
    <source>
        <dbReference type="RefSeq" id="XP_011301332.1"/>
    </source>
</evidence>
<dbReference type="PROSITE" id="PS51340">
    <property type="entry name" value="MOSC"/>
    <property type="match status" value="1"/>
</dbReference>
<keyword evidence="6" id="KW-1185">Reference proteome</keyword>
<dbReference type="InterPro" id="IPR005302">
    <property type="entry name" value="MoCF_Sase_C"/>
</dbReference>
<dbReference type="RefSeq" id="XP_011301332.1">
    <property type="nucleotide sequence ID" value="XM_011303030.1"/>
</dbReference>
<dbReference type="InterPro" id="IPR020845">
    <property type="entry name" value="AMP-binding_CS"/>
</dbReference>
<dbReference type="HAMAP" id="MF_03050">
    <property type="entry name" value="MOCOS"/>
    <property type="match status" value="1"/>
</dbReference>
<evidence type="ECO:0000259" key="5">
    <source>
        <dbReference type="PROSITE" id="PS51340"/>
    </source>
</evidence>
<dbReference type="GO" id="GO:0006777">
    <property type="term" value="P:Mo-molybdopterin cofactor biosynthetic process"/>
    <property type="evidence" value="ECO:0007669"/>
    <property type="project" value="UniProtKB-UniRule"/>
</dbReference>
<dbReference type="GO" id="GO:0030170">
    <property type="term" value="F:pyridoxal phosphate binding"/>
    <property type="evidence" value="ECO:0007669"/>
    <property type="project" value="UniProtKB-UniRule"/>
</dbReference>
<dbReference type="PROSITE" id="PS00455">
    <property type="entry name" value="AMP_BINDING"/>
    <property type="match status" value="1"/>
</dbReference>
<dbReference type="SUPFAM" id="SSF141673">
    <property type="entry name" value="MOSC N-terminal domain-like"/>
    <property type="match status" value="1"/>
</dbReference>
<proteinExistence type="inferred from homology"/>
<evidence type="ECO:0000256" key="3">
    <source>
        <dbReference type="ARBA" id="ARBA00023150"/>
    </source>
</evidence>
<dbReference type="OrthoDB" id="420046at2759"/>
<evidence type="ECO:0000256" key="4">
    <source>
        <dbReference type="HAMAP-Rule" id="MF_03050"/>
    </source>
</evidence>
<accession>A0A9R1T234</accession>
<sequence>MEHVLHPNYKETYDEEILLWLTKEFARTDGEFYLDHAGATLYADSQIKRISQDLASSLYANPHSAAGNFTSEIIERTRYRILDFFNASSEEYSLIFTSGTTGSLKTVAETFNFGDSGHFVYLENNHTSVLGMRDVTMKNGGRIKCLGFHEAFERFQSDESIPDVIESRSNSLFVYPAQCNFSGLKYPLEWIQETHKGTLNSLTDEQSKWYVLLDAAGFVGTSALDLSLHKPDFVAMSFYKMFGWPTGIGALIVRNSSENVMEKVYYGGGTVNMALSNTNFHVKRENLHERFEDGTVPFLSIISLQYGLDIFSRIPLTRISTHVFHLAQYLHHSLVTLHHRNSKRLAIIYADTDYQEISTQGGTVAFNILRSSGAYVGYMEILHMAGLFKIHLRTGCFCNPGACQRHLNLSNDDVLQNYDAGYKCGGSKDLIDGRPTGAVRVSFGYSSSFNDAEMLLLMLKKCFLDGPAVVKLPEGYVIPENYIYSRGNVNYKTKGGTEIEKLRVQRSPTGITQDSLINLSPGNGFNKNEMMERNEMESKKLVLSKLYIYPVKSCAAFEILDSWELTGKGLSYDREWMIVNSSGVCLTQKQEVNLCLIKPSLCLQSMLMRLDYPGIPGIELPLEYREDDITHGELCRSRICGHRVQGVDCGEEVAQWLGLALGRDLRLIRQSRTQEIRGRSRLELSFSSQAQFLLVNRASVEWLVDRIPEESDCDKNGVLHRFRGNLIVLGAEPFEEEQWTHIRVGEHVFEVMGPCTRCQMVCIDQQTGLKTIEPLRLLAEEFQGKMKFGIYLSRTNSTSGKVKIGDHVICM</sequence>
<evidence type="ECO:0000313" key="10">
    <source>
        <dbReference type="RefSeq" id="XP_011301335.1"/>
    </source>
</evidence>
<dbReference type="Pfam" id="PF03473">
    <property type="entry name" value="MOSC"/>
    <property type="match status" value="1"/>
</dbReference>
<dbReference type="GeneID" id="105265509"/>
<dbReference type="Gene3D" id="3.90.1150.10">
    <property type="entry name" value="Aspartate Aminotransferase, domain 1"/>
    <property type="match status" value="1"/>
</dbReference>
<dbReference type="RefSeq" id="XP_011301334.1">
    <property type="nucleotide sequence ID" value="XM_011303032.1"/>
</dbReference>
<dbReference type="SUPFAM" id="SSF50800">
    <property type="entry name" value="PK beta-barrel domain-like"/>
    <property type="match status" value="1"/>
</dbReference>
<dbReference type="InterPro" id="IPR015421">
    <property type="entry name" value="PyrdxlP-dep_Trfase_major"/>
</dbReference>
<feature type="active site" evidence="4">
    <location>
        <position position="398"/>
    </location>
</feature>
<evidence type="ECO:0000313" key="8">
    <source>
        <dbReference type="RefSeq" id="XP_011301333.1"/>
    </source>
</evidence>
<evidence type="ECO:0000256" key="1">
    <source>
        <dbReference type="ARBA" id="ARBA00022679"/>
    </source>
</evidence>
<keyword evidence="1 4" id="KW-0808">Transferase</keyword>
<dbReference type="GO" id="GO:0030151">
    <property type="term" value="F:molybdenum ion binding"/>
    <property type="evidence" value="ECO:0007669"/>
    <property type="project" value="UniProtKB-UniRule"/>
</dbReference>
<evidence type="ECO:0000313" key="9">
    <source>
        <dbReference type="RefSeq" id="XP_011301334.1"/>
    </source>
</evidence>
<dbReference type="Pfam" id="PF00266">
    <property type="entry name" value="Aminotran_5"/>
    <property type="match status" value="1"/>
</dbReference>
<dbReference type="Pfam" id="PF03476">
    <property type="entry name" value="MOSC_N"/>
    <property type="match status" value="1"/>
</dbReference>
<protein>
    <recommendedName>
        <fullName evidence="4">Molybdenum cofactor sulfurase</fullName>
        <shortName evidence="4">MCS</shortName>
        <shortName evidence="4">MOS</shortName>
        <shortName evidence="4">MoCo sulfurase</shortName>
        <ecNumber evidence="4">2.8.1.9</ecNumber>
    </recommendedName>
    <alternativeName>
        <fullName evidence="4">Molybdenum cofactor sulfurtransferase</fullName>
    </alternativeName>
    <alternativeName>
        <fullName evidence="4">Protein maroon-like</fullName>
        <shortName evidence="4">Ma-l</shortName>
    </alternativeName>
</protein>